<evidence type="ECO:0000256" key="2">
    <source>
        <dbReference type="ARBA" id="ARBA00023043"/>
    </source>
</evidence>
<keyword evidence="1" id="KW-0677">Repeat</keyword>
<comment type="caution">
    <text evidence="6">The sequence shown here is derived from an EMBL/GenBank/DDBJ whole genome shotgun (WGS) entry which is preliminary data.</text>
</comment>
<evidence type="ECO:0000259" key="4">
    <source>
        <dbReference type="Pfam" id="PF22939"/>
    </source>
</evidence>
<gene>
    <name evidence="6" type="ORF">BP5553_06715</name>
</gene>
<organism evidence="6 7">
    <name type="scientific">Venustampulla echinocandica</name>
    <dbReference type="NCBI Taxonomy" id="2656787"/>
    <lineage>
        <taxon>Eukaryota</taxon>
        <taxon>Fungi</taxon>
        <taxon>Dikarya</taxon>
        <taxon>Ascomycota</taxon>
        <taxon>Pezizomycotina</taxon>
        <taxon>Leotiomycetes</taxon>
        <taxon>Helotiales</taxon>
        <taxon>Pleuroascaceae</taxon>
        <taxon>Venustampulla</taxon>
    </lineage>
</organism>
<evidence type="ECO:0000259" key="5">
    <source>
        <dbReference type="Pfam" id="PF24883"/>
    </source>
</evidence>
<name>A0A370TKP6_9HELO</name>
<accession>A0A370TKP6</accession>
<protein>
    <submittedName>
        <fullName evidence="6">Uncharacterized protein</fullName>
    </submittedName>
</protein>
<dbReference type="AlphaFoldDB" id="A0A370TKP6"/>
<dbReference type="Pfam" id="PF12796">
    <property type="entry name" value="Ank_2"/>
    <property type="match status" value="5"/>
</dbReference>
<reference evidence="6 7" key="1">
    <citation type="journal article" date="2018" name="IMA Fungus">
        <title>IMA Genome-F 9: Draft genome sequence of Annulohypoxylon stygium, Aspergillus mulundensis, Berkeleyomyces basicola (syn. Thielaviopsis basicola), Ceratocystis smalleyi, two Cercospora beticola strains, Coleophoma cylindrospora, Fusarium fracticaudum, Phialophora cf. hyalina, and Morchella septimelata.</title>
        <authorList>
            <person name="Wingfield B.D."/>
            <person name="Bills G.F."/>
            <person name="Dong Y."/>
            <person name="Huang W."/>
            <person name="Nel W.J."/>
            <person name="Swalarsk-Parry B.S."/>
            <person name="Vaghefi N."/>
            <person name="Wilken P.M."/>
            <person name="An Z."/>
            <person name="de Beer Z.W."/>
            <person name="De Vos L."/>
            <person name="Chen L."/>
            <person name="Duong T.A."/>
            <person name="Gao Y."/>
            <person name="Hammerbacher A."/>
            <person name="Kikkert J.R."/>
            <person name="Li Y."/>
            <person name="Li H."/>
            <person name="Li K."/>
            <person name="Li Q."/>
            <person name="Liu X."/>
            <person name="Ma X."/>
            <person name="Naidoo K."/>
            <person name="Pethybridge S.J."/>
            <person name="Sun J."/>
            <person name="Steenkamp E.T."/>
            <person name="van der Nest M.A."/>
            <person name="van Wyk S."/>
            <person name="Wingfield M.J."/>
            <person name="Xiong C."/>
            <person name="Yue Q."/>
            <person name="Zhang X."/>
        </authorList>
    </citation>
    <scope>NUCLEOTIDE SEQUENCE [LARGE SCALE GENOMIC DNA]</scope>
    <source>
        <strain evidence="6 7">BP 5553</strain>
    </source>
</reference>
<dbReference type="SMART" id="SM00248">
    <property type="entry name" value="ANK"/>
    <property type="match status" value="11"/>
</dbReference>
<dbReference type="EMBL" id="NPIC01000005">
    <property type="protein sequence ID" value="RDL36103.1"/>
    <property type="molecule type" value="Genomic_DNA"/>
</dbReference>
<feature type="repeat" description="ANK" evidence="3">
    <location>
        <begin position="794"/>
        <end position="817"/>
    </location>
</feature>
<dbReference type="InterPro" id="IPR054471">
    <property type="entry name" value="GPIID_WHD"/>
</dbReference>
<evidence type="ECO:0000256" key="3">
    <source>
        <dbReference type="PROSITE-ProRule" id="PRU00023"/>
    </source>
</evidence>
<dbReference type="Proteomes" id="UP000254866">
    <property type="component" value="Unassembled WGS sequence"/>
</dbReference>
<proteinExistence type="predicted"/>
<dbReference type="RefSeq" id="XP_031868759.1">
    <property type="nucleotide sequence ID" value="XM_032015338.1"/>
</dbReference>
<dbReference type="Gene3D" id="1.25.40.20">
    <property type="entry name" value="Ankyrin repeat-containing domain"/>
    <property type="match status" value="4"/>
</dbReference>
<dbReference type="PROSITE" id="PS50297">
    <property type="entry name" value="ANK_REP_REGION"/>
    <property type="match status" value="3"/>
</dbReference>
<sequence>MYRLDEVSSNDDWYGEVQALAAANGPIDHGLKIGSALSWKFSKEEVANILMRIERLKSLTQIALEMDHFKLSQALKIDTTVITSTVRSLQESRASEQFRVITDWLSSTDFPAQQSDFIGRRQEETGQWFVVSPEFTNWLHGKKRDLFCPGIPGAGKTMIAAIAVDHIWKTFQGDSVGVAYIYCNYKRRETQTTIDLLAAILKQLVQERPLYGESLTALHTLHVNRRTRPSLDEICTTLNSVLKNYSKAYIIIDALDECTDSDGTRSKLLTVLRSSLQTKTDTRLMVTSRFVSRIEQSFQGSPMLEIRASEADVKRFVTGQLHRLPMCVQRDPELQAEIQDGIVMAVTGISQKAPQTALNEAYDDAIERIESQLPEESELAKNVLSWITYAMRQLTTKELSHALAVEAGELELDQDNIPDIEDIVSVCAGLVAVDEESDVIRLVHYTTQEYFERVREAWNSKAQEEIVSTCLTYLSFQTFNTGCCHKDADFENRIRQNPFLDYSARYWGSHALTVQQTTEKLALPFLRNMNQVSCSIQVIHNADGSSESFIRKNVTGLHATVLFGLTYLLQELMHSDGNKNCIHADARDSNGRTPLWWAANTGNEAVVKLLVNRDDVVADSKDELGQTPLSIAASNGHDAVVILLIKRDDVVVDSVDYNRRSPRLWAAHNGHEAVVKLLVERDEVIADLKDKYSRTPLSCAAKNGHEAVVKLLVNRDDVIADSKGLLSRTPLAEAAKNGHEAVVKLLLNRDDVIADSKDKYSQTPLSSASENGNEAVVKLLLERDDVVAGSKDYSGRTPLSWAAEEGYEAIAKLLIERDNVVADSKDNDGRTPLSWATSREEWRRLRGREALVKLLLQRDDVNANSKDNNGCTPLLWAADDGYEAMVRLLIERDDVDPNSEDNEGYTPLWWATENGHEAVVKLLIDRIAKDKEA</sequence>
<feature type="repeat" description="ANK" evidence="3">
    <location>
        <begin position="590"/>
        <end position="613"/>
    </location>
</feature>
<dbReference type="STRING" id="2656787.A0A370TKP6"/>
<dbReference type="PANTHER" id="PTHR24166:SF48">
    <property type="entry name" value="PROTEIN VAPYRIN"/>
    <property type="match status" value="1"/>
</dbReference>
<dbReference type="PROSITE" id="PS50088">
    <property type="entry name" value="ANK_REPEAT"/>
    <property type="match status" value="3"/>
</dbReference>
<evidence type="ECO:0000313" key="7">
    <source>
        <dbReference type="Proteomes" id="UP000254866"/>
    </source>
</evidence>
<dbReference type="SUPFAM" id="SSF48403">
    <property type="entry name" value="Ankyrin repeat"/>
    <property type="match status" value="1"/>
</dbReference>
<evidence type="ECO:0000313" key="6">
    <source>
        <dbReference type="EMBL" id="RDL36103.1"/>
    </source>
</evidence>
<dbReference type="InterPro" id="IPR050889">
    <property type="entry name" value="Dendritic_Spine_Reg/Scaffold"/>
</dbReference>
<feature type="repeat" description="ANK" evidence="3">
    <location>
        <begin position="903"/>
        <end position="926"/>
    </location>
</feature>
<dbReference type="OrthoDB" id="195446at2759"/>
<dbReference type="SUPFAM" id="SSF52540">
    <property type="entry name" value="P-loop containing nucleoside triphosphate hydrolases"/>
    <property type="match status" value="1"/>
</dbReference>
<feature type="domain" description="Nephrocystin 3-like N-terminal" evidence="5">
    <location>
        <begin position="125"/>
        <end position="289"/>
    </location>
</feature>
<dbReference type="Pfam" id="PF22939">
    <property type="entry name" value="WHD_GPIID"/>
    <property type="match status" value="1"/>
</dbReference>
<keyword evidence="7" id="KW-1185">Reference proteome</keyword>
<feature type="domain" description="GPI inositol-deacylase winged helix" evidence="4">
    <location>
        <begin position="377"/>
        <end position="451"/>
    </location>
</feature>
<dbReference type="InterPro" id="IPR036770">
    <property type="entry name" value="Ankyrin_rpt-contain_sf"/>
</dbReference>
<dbReference type="PANTHER" id="PTHR24166">
    <property type="entry name" value="ROLLING PEBBLES, ISOFORM B"/>
    <property type="match status" value="1"/>
</dbReference>
<evidence type="ECO:0000256" key="1">
    <source>
        <dbReference type="ARBA" id="ARBA00022737"/>
    </source>
</evidence>
<dbReference type="GeneID" id="43599564"/>
<dbReference type="InterPro" id="IPR027417">
    <property type="entry name" value="P-loop_NTPase"/>
</dbReference>
<dbReference type="Pfam" id="PF24883">
    <property type="entry name" value="NPHP3_N"/>
    <property type="match status" value="1"/>
</dbReference>
<dbReference type="InterPro" id="IPR056884">
    <property type="entry name" value="NPHP3-like_N"/>
</dbReference>
<keyword evidence="2 3" id="KW-0040">ANK repeat</keyword>
<dbReference type="Gene3D" id="3.40.50.300">
    <property type="entry name" value="P-loop containing nucleotide triphosphate hydrolases"/>
    <property type="match status" value="1"/>
</dbReference>
<dbReference type="InterPro" id="IPR002110">
    <property type="entry name" value="Ankyrin_rpt"/>
</dbReference>